<name>A0A0G2FV27_9PEZI</name>
<comment type="caution">
    <text evidence="1">The sequence shown here is derived from an EMBL/GenBank/DDBJ whole genome shotgun (WGS) entry which is preliminary data.</text>
</comment>
<dbReference type="EMBL" id="LCUC01000063">
    <property type="protein sequence ID" value="KKY38027.1"/>
    <property type="molecule type" value="Genomic_DNA"/>
</dbReference>
<keyword evidence="2" id="KW-1185">Reference proteome</keyword>
<organism evidence="1 2">
    <name type="scientific">Diaporthe ampelina</name>
    <dbReference type="NCBI Taxonomy" id="1214573"/>
    <lineage>
        <taxon>Eukaryota</taxon>
        <taxon>Fungi</taxon>
        <taxon>Dikarya</taxon>
        <taxon>Ascomycota</taxon>
        <taxon>Pezizomycotina</taxon>
        <taxon>Sordariomycetes</taxon>
        <taxon>Sordariomycetidae</taxon>
        <taxon>Diaporthales</taxon>
        <taxon>Diaporthaceae</taxon>
        <taxon>Diaporthe</taxon>
    </lineage>
</organism>
<sequence length="109" mass="11635">MVGKTYCTAGAHASPTVVLGSMMDSSACVVFPLTIQFRADLAYTASVFSCQHSMTEYPPREDKAVMLRSVLVGDWSRSPTVDAMGTLDKTLVRTDLKSILATGAKTVDG</sequence>
<dbReference type="OrthoDB" id="5237395at2759"/>
<proteinExistence type="predicted"/>
<dbReference type="Proteomes" id="UP000034680">
    <property type="component" value="Unassembled WGS sequence"/>
</dbReference>
<evidence type="ECO:0000313" key="1">
    <source>
        <dbReference type="EMBL" id="KKY38027.1"/>
    </source>
</evidence>
<accession>A0A0G2FV27</accession>
<reference evidence="1 2" key="2">
    <citation type="submission" date="2015-05" db="EMBL/GenBank/DDBJ databases">
        <authorList>
            <person name="Morales-Cruz A."/>
            <person name="Amrine K.C."/>
            <person name="Cantu D."/>
        </authorList>
    </citation>
    <scope>NUCLEOTIDE SEQUENCE [LARGE SCALE GENOMIC DNA]</scope>
    <source>
        <strain evidence="1">DA912</strain>
    </source>
</reference>
<protein>
    <submittedName>
        <fullName evidence="1">Uncharacterized protein</fullName>
    </submittedName>
</protein>
<reference evidence="1 2" key="1">
    <citation type="submission" date="2015-05" db="EMBL/GenBank/DDBJ databases">
        <title>Distinctive expansion of gene families associated with plant cell wall degradation and secondary metabolism in the genomes of grapevine trunk pathogens.</title>
        <authorList>
            <person name="Lawrence D.P."/>
            <person name="Travadon R."/>
            <person name="Rolshausen P.E."/>
            <person name="Baumgartner K."/>
        </authorList>
    </citation>
    <scope>NUCLEOTIDE SEQUENCE [LARGE SCALE GENOMIC DNA]</scope>
    <source>
        <strain evidence="1">DA912</strain>
    </source>
</reference>
<evidence type="ECO:0000313" key="2">
    <source>
        <dbReference type="Proteomes" id="UP000034680"/>
    </source>
</evidence>
<gene>
    <name evidence="1" type="ORF">UCDDA912_g01995</name>
</gene>
<dbReference type="AlphaFoldDB" id="A0A0G2FV27"/>